<organism evidence="2 3">
    <name type="scientific">Entamoeba invadens IP1</name>
    <dbReference type="NCBI Taxonomy" id="370355"/>
    <lineage>
        <taxon>Eukaryota</taxon>
        <taxon>Amoebozoa</taxon>
        <taxon>Evosea</taxon>
        <taxon>Archamoebae</taxon>
        <taxon>Mastigamoebida</taxon>
        <taxon>Entamoebidae</taxon>
        <taxon>Entamoeba</taxon>
    </lineage>
</organism>
<evidence type="ECO:0000313" key="3">
    <source>
        <dbReference type="Proteomes" id="UP000014680"/>
    </source>
</evidence>
<dbReference type="RefSeq" id="XP_004258411.1">
    <property type="nucleotide sequence ID" value="XM_004258363.1"/>
</dbReference>
<evidence type="ECO:0000313" key="2">
    <source>
        <dbReference type="EMBL" id="ELP91640.1"/>
    </source>
</evidence>
<dbReference type="OrthoDB" id="1933107at2759"/>
<dbReference type="KEGG" id="eiv:EIN_206270"/>
<dbReference type="AlphaFoldDB" id="A0A0A1UD19"/>
<dbReference type="InterPro" id="IPR032191">
    <property type="entry name" value="CNOT1_CAF1_bind"/>
</dbReference>
<gene>
    <name evidence="2" type="ORF">EIN_206270</name>
</gene>
<dbReference type="Gene3D" id="1.25.40.180">
    <property type="match status" value="1"/>
</dbReference>
<keyword evidence="3" id="KW-1185">Reference proteome</keyword>
<evidence type="ECO:0000259" key="1">
    <source>
        <dbReference type="Pfam" id="PF16415"/>
    </source>
</evidence>
<dbReference type="EMBL" id="KB206455">
    <property type="protein sequence ID" value="ELP91640.1"/>
    <property type="molecule type" value="Genomic_DNA"/>
</dbReference>
<dbReference type="Pfam" id="PF16415">
    <property type="entry name" value="CNOT1_CAF1_bind"/>
    <property type="match status" value="1"/>
</dbReference>
<feature type="domain" description="CCR4-NOT transcription complex subunit 1 CAF1-binding" evidence="1">
    <location>
        <begin position="797"/>
        <end position="873"/>
    </location>
</feature>
<dbReference type="VEuPathDB" id="AmoebaDB:EIN_206270"/>
<dbReference type="OMA" id="ENYEAIC"/>
<reference evidence="2 3" key="1">
    <citation type="submission" date="2012-10" db="EMBL/GenBank/DDBJ databases">
        <authorList>
            <person name="Zafar N."/>
            <person name="Inman J."/>
            <person name="Hall N."/>
            <person name="Lorenzi H."/>
            <person name="Caler E."/>
        </authorList>
    </citation>
    <scope>NUCLEOTIDE SEQUENCE [LARGE SCALE GENOMIC DNA]</scope>
    <source>
        <strain evidence="2 3">IP1</strain>
    </source>
</reference>
<dbReference type="Proteomes" id="UP000014680">
    <property type="component" value="Unassembled WGS sequence"/>
</dbReference>
<dbReference type="GeneID" id="14890660"/>
<sequence length="922" mass="106983">MDDTSDLLELKKCYSQLTKATRSFCLPVIESLLTKTRRNGLVYYFSLLLGTSYTQQTLEKYDVLSDLITKECYSPMFEGVFLEALSKVTNGLCDFSKLNLDHSVRTFLQHILAMHHGEFLSIPIDLNYVPSGYLLQNYFEDPNYQVPITKVTHRDGFLALRWTDPMEMTLDKIPITFPITKFVEEQKQNKKQKFDNNEMVRNVIVTTEECVNKLHEIAQLGPNIESDLFKNVEWELVFERTCTTVSFEDLDVLAPLLLRSIFGGKRIKVIKSPKKKTKNLDGIQFFQNSENFGNQKYLQKISFSLFDSFLRFVLAERKNSKSLLFLFQSYFSDPREKELKNLSHIILSEAFCTFFASREVYVKDEQRRNDLLCCVCQKFPSFCAGALSIEKKILKQLLHETTIAEEFFAIYQDFEQNEKLKICNQLEFDFYQDLEMKTKIIERTTTEFLTQLPTGTFVVEICCNKGIEVMKSVLNHEENYEAICQFLENFEKKCRNENGTKLSEQIIQELKNEKHEIEILRSGGTDEHKSDKCHGKRVGKSLREEESEFEEVLCGHVTPTEFVEKIKLEQKSDNEKDKEKAYWKILKIVEAVTTDNHSHNTIFGDLVGLILTEKMVRGVVFVHVIKSVIALLSDVTNQAICFKVIEALMQNKLLTPSMCRAIKAHCMNFPDNVVLNEVWRISLLPSVADMDHLKYVVSEDFFGLARRTEITEYLLSLSNTCAQSNLKENCCLGSRVSKIPVDLKEVVAFLFCVRRGTNDQEKVFPFVNEHKQIIFCKKCLEQIRMNTVDGIELAGGVGSWLGTLTLHQNKPVRMNVFPVINFVNEKMKRGLWEGVCVFLVSFLRRMKSSIFNVHNPWIHRMVEIVEDIKENEEEWAEEEMVCSNMFEFVVFEEKSGTRIHSSTRAFKELLDENFLTELYDFQ</sequence>
<accession>A0A0A1UD19</accession>
<protein>
    <recommendedName>
        <fullName evidence="1">CCR4-NOT transcription complex subunit 1 CAF1-binding domain-containing protein</fullName>
    </recommendedName>
</protein>
<name>A0A0A1UD19_ENTIV</name>
<proteinExistence type="predicted"/>